<dbReference type="AlphaFoldDB" id="A0A5C6QHN7"/>
<evidence type="ECO:0000313" key="2">
    <source>
        <dbReference type="Proteomes" id="UP000321822"/>
    </source>
</evidence>
<dbReference type="GO" id="GO:0003677">
    <property type="term" value="F:DNA binding"/>
    <property type="evidence" value="ECO:0007669"/>
    <property type="project" value="InterPro"/>
</dbReference>
<reference evidence="1 2" key="1">
    <citation type="submission" date="2019-07" db="EMBL/GenBank/DDBJ databases">
        <title>Genomes of sea-ice associated Colwellia species.</title>
        <authorList>
            <person name="Bowman J.P."/>
        </authorList>
    </citation>
    <scope>NUCLEOTIDE SEQUENCE [LARGE SCALE GENOMIC DNA]</scope>
    <source>
        <strain evidence="1 2">ACAM 459</strain>
    </source>
</reference>
<dbReference type="SUPFAM" id="SSF52540">
    <property type="entry name" value="P-loop containing nucleoside triphosphate hydrolases"/>
    <property type="match status" value="1"/>
</dbReference>
<dbReference type="Gene3D" id="3.40.50.300">
    <property type="entry name" value="P-loop containing nucleotide triphosphate hydrolases"/>
    <property type="match status" value="2"/>
</dbReference>
<dbReference type="InterPro" id="IPR027417">
    <property type="entry name" value="P-loop_NTPase"/>
</dbReference>
<gene>
    <name evidence="1" type="ORF">ESZ36_08555</name>
</gene>
<keyword evidence="2" id="KW-1185">Reference proteome</keyword>
<dbReference type="Pfam" id="PF13245">
    <property type="entry name" value="AAA_19"/>
    <property type="match status" value="1"/>
</dbReference>
<accession>A0A5C6QHN7</accession>
<protein>
    <submittedName>
        <fullName evidence="1">AAA family ATPase</fullName>
    </submittedName>
</protein>
<dbReference type="GO" id="GO:0003678">
    <property type="term" value="F:DNA helicase activity"/>
    <property type="evidence" value="ECO:0007669"/>
    <property type="project" value="InterPro"/>
</dbReference>
<dbReference type="EMBL" id="VOLT01000004">
    <property type="protein sequence ID" value="TWX68535.1"/>
    <property type="molecule type" value="Genomic_DNA"/>
</dbReference>
<dbReference type="PANTHER" id="PTHR11070">
    <property type="entry name" value="UVRD / RECB / PCRA DNA HELICASE FAMILY MEMBER"/>
    <property type="match status" value="1"/>
</dbReference>
<dbReference type="GO" id="GO:0005524">
    <property type="term" value="F:ATP binding"/>
    <property type="evidence" value="ECO:0007669"/>
    <property type="project" value="InterPro"/>
</dbReference>
<sequence length="397" mass="45128">MRCLMSKRKFDLPGIDELNKDQKAVLRLKESGQHLVIGGPGTGKSVVALLRARKFHQKDNYLFLTFNHVLNSSTKQVCGIELKSDTAQSWFYSLQFNLAPGNDFELKKMPHRTDSNGMEIQHSPNYDKVIERFDSYVNQKNSNLPANDTHFIIDEGQDLPIGFYESLQSLGFENFFIVADQNQQITEENSSRQELTDVLALENDEVVELNENYRNSSTIAKFANHFYTDKASPAPNLPDRPSLDTPTLYVYEMLNSCISMIHREAIRDTERLIGVIVATEAKRDTYTKILTKAVTNENINVSSYSNESKQNVNIDFSMGGVVVLCDKSVKGIEFDTVFIVLDDLKIINNDADAIKKRLYVMSSRAKEKLFLFRSAVMPNEVEGLLPIDENLMIRDKI</sequence>
<name>A0A5C6QHN7_9GAMM</name>
<dbReference type="OrthoDB" id="9792687at2"/>
<evidence type="ECO:0000313" key="1">
    <source>
        <dbReference type="EMBL" id="TWX68535.1"/>
    </source>
</evidence>
<dbReference type="InterPro" id="IPR000212">
    <property type="entry name" value="DNA_helicase_UvrD/REP"/>
</dbReference>
<dbReference type="Proteomes" id="UP000321822">
    <property type="component" value="Unassembled WGS sequence"/>
</dbReference>
<comment type="caution">
    <text evidence="1">The sequence shown here is derived from an EMBL/GenBank/DDBJ whole genome shotgun (WGS) entry which is preliminary data.</text>
</comment>
<proteinExistence type="predicted"/>
<organism evidence="1 2">
    <name type="scientific">Colwellia demingiae</name>
    <dbReference type="NCBI Taxonomy" id="89401"/>
    <lineage>
        <taxon>Bacteria</taxon>
        <taxon>Pseudomonadati</taxon>
        <taxon>Pseudomonadota</taxon>
        <taxon>Gammaproteobacteria</taxon>
        <taxon>Alteromonadales</taxon>
        <taxon>Colwelliaceae</taxon>
        <taxon>Colwellia</taxon>
    </lineage>
</organism>